<dbReference type="InterPro" id="IPR009057">
    <property type="entry name" value="Homeodomain-like_sf"/>
</dbReference>
<evidence type="ECO:0000313" key="2">
    <source>
        <dbReference type="Proteomes" id="UP000178808"/>
    </source>
</evidence>
<sequence length="221" mass="25982">MAYPIEKKEKAVQLRKRGYSLKEVSQVLSVPKNTLSQWLRDIILTQRSKKRLLSKIRIGQLVSAEKKKQKVSEIYEEYLSKARKEIKKLKNDPDITRVLCALLFWCEGNKSIQGGMRFTNSDPRLVKTFLNLLRNSFFVEEKKFRVCIHLHSYHNPEKQIKYWSAITKIPRNQFIKPFLKKNTGKRIRNGYNGCVSLRYYDTKVARKLLATAQVFLEKKGV</sequence>
<dbReference type="SUPFAM" id="SSF46689">
    <property type="entry name" value="Homeodomain-like"/>
    <property type="match status" value="1"/>
</dbReference>
<comment type="caution">
    <text evidence="1">The sequence shown here is derived from an EMBL/GenBank/DDBJ whole genome shotgun (WGS) entry which is preliminary data.</text>
</comment>
<dbReference type="Proteomes" id="UP000178808">
    <property type="component" value="Unassembled WGS sequence"/>
</dbReference>
<reference evidence="1 2" key="1">
    <citation type="journal article" date="2016" name="Nat. Commun.">
        <title>Thousands of microbial genomes shed light on interconnected biogeochemical processes in an aquifer system.</title>
        <authorList>
            <person name="Anantharaman K."/>
            <person name="Brown C.T."/>
            <person name="Hug L.A."/>
            <person name="Sharon I."/>
            <person name="Castelle C.J."/>
            <person name="Probst A.J."/>
            <person name="Thomas B.C."/>
            <person name="Singh A."/>
            <person name="Wilkins M.J."/>
            <person name="Karaoz U."/>
            <person name="Brodie E.L."/>
            <person name="Williams K.H."/>
            <person name="Hubbard S.S."/>
            <person name="Banfield J.F."/>
        </authorList>
    </citation>
    <scope>NUCLEOTIDE SEQUENCE [LARGE SCALE GENOMIC DNA]</scope>
</reference>
<accession>A0A1G1Z409</accession>
<protein>
    <submittedName>
        <fullName evidence="1">Uncharacterized protein</fullName>
    </submittedName>
</protein>
<organism evidence="1 2">
    <name type="scientific">Candidatus Colwellbacteria bacterium RIFCSPLOWO2_02_FULL_44_20b</name>
    <dbReference type="NCBI Taxonomy" id="1797691"/>
    <lineage>
        <taxon>Bacteria</taxon>
        <taxon>Candidatus Colwelliibacteriota</taxon>
    </lineage>
</organism>
<dbReference type="EMBL" id="MHIZ01000036">
    <property type="protein sequence ID" value="OGY59365.1"/>
    <property type="molecule type" value="Genomic_DNA"/>
</dbReference>
<gene>
    <name evidence="1" type="ORF">A3I31_01890</name>
</gene>
<proteinExistence type="predicted"/>
<evidence type="ECO:0000313" key="1">
    <source>
        <dbReference type="EMBL" id="OGY59365.1"/>
    </source>
</evidence>
<name>A0A1G1Z409_9BACT</name>
<dbReference type="AlphaFoldDB" id="A0A1G1Z409"/>